<evidence type="ECO:0000256" key="5">
    <source>
        <dbReference type="ARBA" id="ARBA00022741"/>
    </source>
</evidence>
<dbReference type="PROSITE" id="PS50893">
    <property type="entry name" value="ABC_TRANSPORTER_2"/>
    <property type="match status" value="1"/>
</dbReference>
<dbReference type="Gene3D" id="3.40.50.300">
    <property type="entry name" value="P-loop containing nucleotide triphosphate hydrolases"/>
    <property type="match status" value="1"/>
</dbReference>
<dbReference type="SUPFAM" id="SSF90123">
    <property type="entry name" value="ABC transporter transmembrane region"/>
    <property type="match status" value="1"/>
</dbReference>
<feature type="transmembrane region" description="Helical" evidence="9">
    <location>
        <begin position="173"/>
        <end position="189"/>
    </location>
</feature>
<dbReference type="InterPro" id="IPR027417">
    <property type="entry name" value="P-loop_NTPase"/>
</dbReference>
<name>A0A0S4QXS4_9ACTN</name>
<organism evidence="12 13">
    <name type="scientific">Parafrankia irregularis</name>
    <dbReference type="NCBI Taxonomy" id="795642"/>
    <lineage>
        <taxon>Bacteria</taxon>
        <taxon>Bacillati</taxon>
        <taxon>Actinomycetota</taxon>
        <taxon>Actinomycetes</taxon>
        <taxon>Frankiales</taxon>
        <taxon>Frankiaceae</taxon>
        <taxon>Parafrankia</taxon>
    </lineage>
</organism>
<keyword evidence="3" id="KW-1003">Cell membrane</keyword>
<feature type="transmembrane region" description="Helical" evidence="9">
    <location>
        <begin position="26"/>
        <end position="50"/>
    </location>
</feature>
<proteinExistence type="predicted"/>
<dbReference type="PROSITE" id="PS00211">
    <property type="entry name" value="ABC_TRANSPORTER_1"/>
    <property type="match status" value="1"/>
</dbReference>
<dbReference type="GO" id="GO:0005886">
    <property type="term" value="C:plasma membrane"/>
    <property type="evidence" value="ECO:0007669"/>
    <property type="project" value="UniProtKB-SubCell"/>
</dbReference>
<dbReference type="Proteomes" id="UP000198802">
    <property type="component" value="Unassembled WGS sequence"/>
</dbReference>
<keyword evidence="13" id="KW-1185">Reference proteome</keyword>
<dbReference type="AlphaFoldDB" id="A0A0S4QXS4"/>
<feature type="domain" description="ABC transmembrane type-1" evidence="11">
    <location>
        <begin position="26"/>
        <end position="214"/>
    </location>
</feature>
<evidence type="ECO:0000259" key="11">
    <source>
        <dbReference type="PROSITE" id="PS50929"/>
    </source>
</evidence>
<dbReference type="InterPro" id="IPR017871">
    <property type="entry name" value="ABC_transporter-like_CS"/>
</dbReference>
<dbReference type="GO" id="GO:0016887">
    <property type="term" value="F:ATP hydrolysis activity"/>
    <property type="evidence" value="ECO:0007669"/>
    <property type="project" value="InterPro"/>
</dbReference>
<dbReference type="InterPro" id="IPR003439">
    <property type="entry name" value="ABC_transporter-like_ATP-bd"/>
</dbReference>
<feature type="transmembrane region" description="Helical" evidence="9">
    <location>
        <begin position="70"/>
        <end position="89"/>
    </location>
</feature>
<evidence type="ECO:0000256" key="8">
    <source>
        <dbReference type="ARBA" id="ARBA00023136"/>
    </source>
</evidence>
<comment type="subcellular location">
    <subcellularLocation>
        <location evidence="1">Cell membrane</location>
        <topology evidence="1">Multi-pass membrane protein</topology>
    </subcellularLocation>
</comment>
<evidence type="ECO:0000256" key="2">
    <source>
        <dbReference type="ARBA" id="ARBA00022448"/>
    </source>
</evidence>
<feature type="domain" description="ABC transporter" evidence="10">
    <location>
        <begin position="351"/>
        <end position="586"/>
    </location>
</feature>
<reference evidence="13" key="1">
    <citation type="submission" date="2015-11" db="EMBL/GenBank/DDBJ databases">
        <authorList>
            <person name="Varghese N."/>
        </authorList>
    </citation>
    <scope>NUCLEOTIDE SEQUENCE [LARGE SCALE GENOMIC DNA]</scope>
    <source>
        <strain evidence="13">DSM 45899</strain>
    </source>
</reference>
<dbReference type="GO" id="GO:0005524">
    <property type="term" value="F:ATP binding"/>
    <property type="evidence" value="ECO:0007669"/>
    <property type="project" value="UniProtKB-KW"/>
</dbReference>
<evidence type="ECO:0000256" key="1">
    <source>
        <dbReference type="ARBA" id="ARBA00004651"/>
    </source>
</evidence>
<dbReference type="Pfam" id="PF00005">
    <property type="entry name" value="ABC_tran"/>
    <property type="match status" value="1"/>
</dbReference>
<accession>A0A0S4QXS4</accession>
<dbReference type="PANTHER" id="PTHR24221">
    <property type="entry name" value="ATP-BINDING CASSETTE SUB-FAMILY B"/>
    <property type="match status" value="1"/>
</dbReference>
<dbReference type="PANTHER" id="PTHR24221:SF654">
    <property type="entry name" value="ATP-BINDING CASSETTE SUB-FAMILY B MEMBER 6"/>
    <property type="match status" value="1"/>
</dbReference>
<dbReference type="EMBL" id="FAOZ01000033">
    <property type="protein sequence ID" value="CUU59951.1"/>
    <property type="molecule type" value="Genomic_DNA"/>
</dbReference>
<dbReference type="GO" id="GO:0034040">
    <property type="term" value="F:ATPase-coupled lipid transmembrane transporter activity"/>
    <property type="evidence" value="ECO:0007669"/>
    <property type="project" value="TreeGrafter"/>
</dbReference>
<evidence type="ECO:0000259" key="10">
    <source>
        <dbReference type="PROSITE" id="PS50893"/>
    </source>
</evidence>
<evidence type="ECO:0000313" key="13">
    <source>
        <dbReference type="Proteomes" id="UP000198802"/>
    </source>
</evidence>
<keyword evidence="8 9" id="KW-0472">Membrane</keyword>
<dbReference type="SUPFAM" id="SSF52540">
    <property type="entry name" value="P-loop containing nucleoside triphosphate hydrolases"/>
    <property type="match status" value="1"/>
</dbReference>
<protein>
    <submittedName>
        <fullName evidence="12">ATP-binding cassette, subfamily B</fullName>
    </submittedName>
</protein>
<dbReference type="InterPro" id="IPR003593">
    <property type="entry name" value="AAA+_ATPase"/>
</dbReference>
<dbReference type="GO" id="GO:0140359">
    <property type="term" value="F:ABC-type transporter activity"/>
    <property type="evidence" value="ECO:0007669"/>
    <property type="project" value="InterPro"/>
</dbReference>
<keyword evidence="7 9" id="KW-1133">Transmembrane helix</keyword>
<sequence length="599" mass="62214">MTVPLATLRAWWERSTMGSRRPGRRVAALAVLGLLAGAGEFLLIVLVVRLPGGDSRLGSFLPDRLTSDRAATAAAALAVTAFVAGVHVASARTATRTGVEALGWARGRLLDHYLAAPYLAQRAEPTGRLQELVLGEASQVAFGAQRAAEAVAAALNIAALTALALAISPVATGALLGVVAVTATAVRRARRHSRALAARAVAASSALAESVTETTTITAELRVFGVTASAQHLLFDQAGHAGAEFGRMQLRVALTPLLGRDLGVAMMIPALLAVLALRDLRIETLGVTIVLALRSLGQASSLVAAIHQLDERGLHLDRIDDHLRRWRDPRPPVAGVAHPGAARCQPGAGRLRMEAVAVTYPGADRPALRDIDLELRPGERLGVVGRSGAGKSTLAGVLLGLLAPDRGRVLVDGVDRSTIDPAGWFRRVATVTQQPAMITGTVAENIRFLRAGIPDAALREAALAAGLAADLARWPDGLDHPAGVHGSRVSGGQRQRIALARALAGAPDLLVLDEPSSALDAHAEQALRAALAALGPRTTVLIIAHRLSTVLDCDRLAVLDGGRMVALGSPAELAGTDGYFRDALALSEVALPSSITVSD</sequence>
<evidence type="ECO:0000256" key="9">
    <source>
        <dbReference type="SAM" id="Phobius"/>
    </source>
</evidence>
<dbReference type="Gene3D" id="1.20.1560.10">
    <property type="entry name" value="ABC transporter type 1, transmembrane domain"/>
    <property type="match status" value="1"/>
</dbReference>
<dbReference type="InterPro" id="IPR039421">
    <property type="entry name" value="Type_1_exporter"/>
</dbReference>
<keyword evidence="5" id="KW-0547">Nucleotide-binding</keyword>
<dbReference type="FunFam" id="3.40.50.300:FF:000854">
    <property type="entry name" value="Multidrug ABC transporter ATP-binding protein"/>
    <property type="match status" value="1"/>
</dbReference>
<keyword evidence="6 12" id="KW-0067">ATP-binding</keyword>
<dbReference type="SMART" id="SM00382">
    <property type="entry name" value="AAA"/>
    <property type="match status" value="1"/>
</dbReference>
<keyword evidence="2" id="KW-0813">Transport</keyword>
<evidence type="ECO:0000256" key="3">
    <source>
        <dbReference type="ARBA" id="ARBA00022475"/>
    </source>
</evidence>
<evidence type="ECO:0000256" key="6">
    <source>
        <dbReference type="ARBA" id="ARBA00022840"/>
    </source>
</evidence>
<dbReference type="InterPro" id="IPR011527">
    <property type="entry name" value="ABC1_TM_dom"/>
</dbReference>
<gene>
    <name evidence="12" type="ORF">Ga0074812_13375</name>
</gene>
<dbReference type="CDD" id="cd03228">
    <property type="entry name" value="ABCC_MRP_Like"/>
    <property type="match status" value="1"/>
</dbReference>
<evidence type="ECO:0000256" key="4">
    <source>
        <dbReference type="ARBA" id="ARBA00022692"/>
    </source>
</evidence>
<evidence type="ECO:0000256" key="7">
    <source>
        <dbReference type="ARBA" id="ARBA00022989"/>
    </source>
</evidence>
<dbReference type="RefSeq" id="WP_242666509.1">
    <property type="nucleotide sequence ID" value="NZ_FAOZ01000033.1"/>
</dbReference>
<dbReference type="InterPro" id="IPR036640">
    <property type="entry name" value="ABC1_TM_sf"/>
</dbReference>
<dbReference type="PROSITE" id="PS50929">
    <property type="entry name" value="ABC_TM1F"/>
    <property type="match status" value="1"/>
</dbReference>
<keyword evidence="4 9" id="KW-0812">Transmembrane</keyword>
<evidence type="ECO:0000313" key="12">
    <source>
        <dbReference type="EMBL" id="CUU59951.1"/>
    </source>
</evidence>